<gene>
    <name evidence="2" type="ORF">J421_0724</name>
</gene>
<dbReference type="InterPro" id="IPR025874">
    <property type="entry name" value="DZR"/>
</dbReference>
<organism evidence="2 3">
    <name type="scientific">Gemmatirosa kalamazoonensis</name>
    <dbReference type="NCBI Taxonomy" id="861299"/>
    <lineage>
        <taxon>Bacteria</taxon>
        <taxon>Pseudomonadati</taxon>
        <taxon>Gemmatimonadota</taxon>
        <taxon>Gemmatimonadia</taxon>
        <taxon>Gemmatimonadales</taxon>
        <taxon>Gemmatimonadaceae</taxon>
        <taxon>Gemmatirosa</taxon>
    </lineage>
</organism>
<dbReference type="InParanoid" id="W0RBV7"/>
<evidence type="ECO:0000313" key="3">
    <source>
        <dbReference type="Proteomes" id="UP000019151"/>
    </source>
</evidence>
<dbReference type="RefSeq" id="WP_025409806.1">
    <property type="nucleotide sequence ID" value="NZ_CP007128.1"/>
</dbReference>
<evidence type="ECO:0000313" key="2">
    <source>
        <dbReference type="EMBL" id="AHG88261.1"/>
    </source>
</evidence>
<dbReference type="HOGENOM" id="CLU_111077_0_0_0"/>
<sequence length="207" mass="22530">MSEIRFSDNYQDHSTDNGFQFEFRCERCYEGWRSPFDRYAAGTLGNVLGMAEGLFGGVFGSARGAVDRVKSAGWQSARDEAFKRAVGQAQAHFHRCPRCSNHFCDDCWNGDEGTCIGCVPRLDAELAHIAREAKLQKARERAYESATVSNDDLQARVVSCPNCQAAVGRAKFCPECGTAVSLKRSCGACSAEIPGSSKFCPECGAKA</sequence>
<proteinExistence type="predicted"/>
<dbReference type="OrthoDB" id="9788304at2"/>
<dbReference type="AlphaFoldDB" id="W0RBV7"/>
<accession>W0RBV7</accession>
<protein>
    <submittedName>
        <fullName evidence="2">Double zinc ribbon</fullName>
    </submittedName>
</protein>
<dbReference type="Proteomes" id="UP000019151">
    <property type="component" value="Chromosome"/>
</dbReference>
<dbReference type="KEGG" id="gba:J421_0724"/>
<reference evidence="2 3" key="1">
    <citation type="journal article" date="2014" name="Genome Announc.">
        <title>Genome Sequence and Methylome of Soil Bacterium Gemmatirosa kalamazoonensis KBS708T, a Member of the Rarely Cultivated Gemmatimonadetes Phylum.</title>
        <authorList>
            <person name="Debruyn J.M."/>
            <person name="Radosevich M."/>
            <person name="Wommack K.E."/>
            <person name="Polson S.W."/>
            <person name="Hauser L.J."/>
            <person name="Fawaz M.N."/>
            <person name="Korlach J."/>
            <person name="Tsai Y.C."/>
        </authorList>
    </citation>
    <scope>NUCLEOTIDE SEQUENCE [LARGE SCALE GENOMIC DNA]</scope>
    <source>
        <strain evidence="2 3">KBS708</strain>
    </source>
</reference>
<dbReference type="eggNOG" id="COG1933">
    <property type="taxonomic scope" value="Bacteria"/>
</dbReference>
<feature type="domain" description="DZANK-type" evidence="1">
    <location>
        <begin position="160"/>
        <end position="204"/>
    </location>
</feature>
<dbReference type="SUPFAM" id="SSF161187">
    <property type="entry name" value="YfgJ-like"/>
    <property type="match status" value="1"/>
</dbReference>
<keyword evidence="3" id="KW-1185">Reference proteome</keyword>
<name>W0RBV7_9BACT</name>
<dbReference type="STRING" id="861299.J421_0724"/>
<evidence type="ECO:0000259" key="1">
    <source>
        <dbReference type="Pfam" id="PF12773"/>
    </source>
</evidence>
<dbReference type="Pfam" id="PF12773">
    <property type="entry name" value="DZR"/>
    <property type="match status" value="1"/>
</dbReference>
<dbReference type="EMBL" id="CP007128">
    <property type="protein sequence ID" value="AHG88261.1"/>
    <property type="molecule type" value="Genomic_DNA"/>
</dbReference>